<accession>A0AAD1R9H1</accession>
<reference evidence="2" key="1">
    <citation type="submission" date="2022-03" db="EMBL/GenBank/DDBJ databases">
        <authorList>
            <person name="Alioto T."/>
            <person name="Alioto T."/>
            <person name="Gomez Garrido J."/>
        </authorList>
    </citation>
    <scope>NUCLEOTIDE SEQUENCE</scope>
</reference>
<dbReference type="PANTHER" id="PTHR28584:SF1">
    <property type="entry name" value="PROTEIN FAM228B"/>
    <property type="match status" value="1"/>
</dbReference>
<keyword evidence="3" id="KW-1185">Reference proteome</keyword>
<organism evidence="2 3">
    <name type="scientific">Pelobates cultripes</name>
    <name type="common">Western spadefoot toad</name>
    <dbReference type="NCBI Taxonomy" id="61616"/>
    <lineage>
        <taxon>Eukaryota</taxon>
        <taxon>Metazoa</taxon>
        <taxon>Chordata</taxon>
        <taxon>Craniata</taxon>
        <taxon>Vertebrata</taxon>
        <taxon>Euteleostomi</taxon>
        <taxon>Amphibia</taxon>
        <taxon>Batrachia</taxon>
        <taxon>Anura</taxon>
        <taxon>Pelobatoidea</taxon>
        <taxon>Pelobatidae</taxon>
        <taxon>Pelobates</taxon>
    </lineage>
</organism>
<comment type="similarity">
    <text evidence="1">Belongs to the FAM228 family.</text>
</comment>
<evidence type="ECO:0000313" key="3">
    <source>
        <dbReference type="Proteomes" id="UP001295444"/>
    </source>
</evidence>
<dbReference type="InterPro" id="IPR040046">
    <property type="entry name" value="FAM228"/>
</dbReference>
<gene>
    <name evidence="2" type="ORF">PECUL_23A004753</name>
</gene>
<proteinExistence type="inferred from homology"/>
<sequence length="287" mass="34523">MKDGVITMQCNQLPGDLLPEQHAPKMITSKKPSEEFKFFFIPKKLSSYPEARILSTSSIKKTRNWLAHKPSVELVLDPEREDIDIKTQNILDKANHYNQMLEVFFRQEDLLELRRKEIQHKRWSDNVAEPLKKIIARHVDGESNEDLEWRRQFLLEQYEEYLKYCNSKGRVLMRDYNSMEYNPFLYQFRKKYLRVSTPSFRDPLLFQILRRIEDDRINLYCETGRIHSAKEINALNLPRVPFGRQHVSCKDWLETPLTYIESEIRQKSRRRMRGTFNKVTMDFKAWN</sequence>
<dbReference type="PANTHER" id="PTHR28584">
    <property type="entry name" value="FAMILY WITH SEQUENCE SIMILARITY 228 MEMBER A"/>
    <property type="match status" value="1"/>
</dbReference>
<dbReference type="Proteomes" id="UP001295444">
    <property type="component" value="Chromosome 02"/>
</dbReference>
<dbReference type="EMBL" id="OW240913">
    <property type="protein sequence ID" value="CAH2245890.1"/>
    <property type="molecule type" value="Genomic_DNA"/>
</dbReference>
<name>A0AAD1R9H1_PELCU</name>
<evidence type="ECO:0000313" key="2">
    <source>
        <dbReference type="EMBL" id="CAH2245890.1"/>
    </source>
</evidence>
<evidence type="ECO:0000256" key="1">
    <source>
        <dbReference type="ARBA" id="ARBA00007753"/>
    </source>
</evidence>
<protein>
    <submittedName>
        <fullName evidence="2">Uncharacterized protein</fullName>
    </submittedName>
</protein>
<dbReference type="AlphaFoldDB" id="A0AAD1R9H1"/>